<dbReference type="Proteomes" id="UP000032247">
    <property type="component" value="Unassembled WGS sequence"/>
</dbReference>
<comment type="caution">
    <text evidence="1">The sequence shown here is derived from an EMBL/GenBank/DDBJ whole genome shotgun (WGS) entry which is preliminary data.</text>
</comment>
<evidence type="ECO:0000313" key="2">
    <source>
        <dbReference type="Proteomes" id="UP000032247"/>
    </source>
</evidence>
<dbReference type="AlphaFoldDB" id="A0A0D1IL40"/>
<sequence length="110" mass="13144">MKKFGIVREIDDLERKADLDGWEIDTSDYYEKGSDFLFLSKKEISVAFNTFNGRFFIINNETKNFIGTDQSISLKKEVWYKEILKIIYKEIPERFKTKKEFSRQLNPLKS</sequence>
<evidence type="ECO:0000313" key="1">
    <source>
        <dbReference type="EMBL" id="KIU09848.1"/>
    </source>
</evidence>
<accession>A0A0D1IL40</accession>
<organism evidence="1 2">
    <name type="scientific">Bacillus subtilis</name>
    <dbReference type="NCBI Taxonomy" id="1423"/>
    <lineage>
        <taxon>Bacteria</taxon>
        <taxon>Bacillati</taxon>
        <taxon>Bacillota</taxon>
        <taxon>Bacilli</taxon>
        <taxon>Bacillales</taxon>
        <taxon>Bacillaceae</taxon>
        <taxon>Bacillus</taxon>
    </lineage>
</organism>
<dbReference type="EMBL" id="JXBC01000007">
    <property type="protein sequence ID" value="KIU09848.1"/>
    <property type="molecule type" value="Genomic_DNA"/>
</dbReference>
<proteinExistence type="predicted"/>
<reference evidence="1 2" key="1">
    <citation type="submission" date="2014-12" db="EMBL/GenBank/DDBJ databases">
        <title>Comparative genome analysis of Bacillus coagulans HM-08, Clostridium butyricum HM-68, Bacillus subtilis HM-66 and Bacillus licheniformis BL-09.</title>
        <authorList>
            <person name="Zhang H."/>
        </authorList>
    </citation>
    <scope>NUCLEOTIDE SEQUENCE [LARGE SCALE GENOMIC DNA]</scope>
    <source>
        <strain evidence="1 2">HM-66</strain>
    </source>
</reference>
<dbReference type="PATRIC" id="fig|1423.173.peg.3698"/>
<gene>
    <name evidence="1" type="ORF">SC09_contig10orf00021</name>
</gene>
<protein>
    <submittedName>
        <fullName evidence="1">Uncharacterized protein</fullName>
    </submittedName>
</protein>
<name>A0A0D1IL40_BACIU</name>